<dbReference type="Proteomes" id="UP000829494">
    <property type="component" value="Plasmid pSRIMR7"/>
</dbReference>
<protein>
    <submittedName>
        <fullName evidence="2">Uncharacterized protein</fullName>
    </submittedName>
</protein>
<accession>A0ABY3ZK83</accession>
<proteinExistence type="predicted"/>
<keyword evidence="3" id="KW-1185">Reference proteome</keyword>
<keyword evidence="2" id="KW-0614">Plasmid</keyword>
<geneLocation type="plasmid" evidence="2 3">
    <name>pSRIMR7</name>
</geneLocation>
<organism evidence="2 3">
    <name type="scientific">Streptomyces rimosus subsp. rimosus</name>
    <dbReference type="NCBI Taxonomy" id="132474"/>
    <lineage>
        <taxon>Bacteria</taxon>
        <taxon>Bacillati</taxon>
        <taxon>Actinomycetota</taxon>
        <taxon>Actinomycetes</taxon>
        <taxon>Kitasatosporales</taxon>
        <taxon>Streptomycetaceae</taxon>
        <taxon>Streptomyces</taxon>
    </lineage>
</organism>
<gene>
    <name evidence="2" type="ORF">SRIMR7_42350</name>
</gene>
<dbReference type="EMBL" id="CP094299">
    <property type="protein sequence ID" value="UNZ08814.1"/>
    <property type="molecule type" value="Genomic_DNA"/>
</dbReference>
<name>A0ABY3ZK83_STRRM</name>
<reference evidence="2 3" key="1">
    <citation type="submission" date="2022-03" db="EMBL/GenBank/DDBJ databases">
        <title>Complete genome of Streptomyces rimosus ssp. rimosus R7 (=ATCC 10970).</title>
        <authorList>
            <person name="Beganovic S."/>
            <person name="Ruckert C."/>
            <person name="Busche T."/>
            <person name="Kalinowski J."/>
            <person name="Wittmann C."/>
        </authorList>
    </citation>
    <scope>NUCLEOTIDE SEQUENCE [LARGE SCALE GENOMIC DNA]</scope>
    <source>
        <strain evidence="2 3">R7</strain>
        <plasmid evidence="2 3">pSRIMR7</plasmid>
    </source>
</reference>
<feature type="region of interest" description="Disordered" evidence="1">
    <location>
        <begin position="89"/>
        <end position="108"/>
    </location>
</feature>
<sequence length="108" mass="11898">MTYTERLRQQLLAQAQPRDHWDRPGGDWEGHPCQSPLLVCSRRSEADSAYRIGSKTLHRGEAETAESLCPGGPAPGSRSFVCLPLLLAPLRPPGRRNDDVNGWGTAHL</sequence>
<evidence type="ECO:0000256" key="1">
    <source>
        <dbReference type="SAM" id="MobiDB-lite"/>
    </source>
</evidence>
<evidence type="ECO:0000313" key="3">
    <source>
        <dbReference type="Proteomes" id="UP000829494"/>
    </source>
</evidence>
<evidence type="ECO:0000313" key="2">
    <source>
        <dbReference type="EMBL" id="UNZ08814.1"/>
    </source>
</evidence>